<dbReference type="GO" id="GO:0005634">
    <property type="term" value="C:nucleus"/>
    <property type="evidence" value="ECO:0007669"/>
    <property type="project" value="UniProtKB-UniRule"/>
</dbReference>
<dbReference type="InterPro" id="IPR009071">
    <property type="entry name" value="HMG_box_dom"/>
</dbReference>
<protein>
    <recommendedName>
        <fullName evidence="6">HMG box domain-containing protein</fullName>
    </recommendedName>
</protein>
<keyword evidence="5" id="KW-1133">Transmembrane helix</keyword>
<name>A0A6G1GQQ8_9PEZI</name>
<evidence type="ECO:0000256" key="4">
    <source>
        <dbReference type="SAM" id="MobiDB-lite"/>
    </source>
</evidence>
<sequence length="781" mass="87936">MSQLGDVLARLGLEQYLPVLVANGFNTWPSVLDITEADFENLGFKLGHRRLLQREIASARGYPLNQRLRGEKSPGQSPNAPDSSAPESSQPTGMRDGFYPGDNERRTKRKYKRHPKADKEAPKRPKTAYVNFADHLRTDPSIASLGFVDIAREVGRRWQNLDPEDKQSWEREAAQAVEEYDIQMEAYKRTDAYKHHQKYLQDFKKTEASKAQQPDCPKPSAVPSRRMSEASSVASPSNGNTSESPLTSHKPSASSRSSESEDCQDALVMAMCELHEVRKDYANVKPYGPENMPSEDMIRHSTTALIQGTGSVLHLWAQDDMTALVDRVYHGEEEPDSLTLAEMFVSAAIGAHYDSNYIMEDTRRTLYTSGTIQFHEVAEDDYLRVMRILACLSFFSILEKHLSARQFAIAGLQVARWKYPQLVASFTTHSEVHKWMRIYRTLVFVDCWLSYTLGFTSSIQLEDVNFTCGPLENESPMEDVINLQATQVALVAAEISDNLVIGGRISSTTVAYLAEKLDRWHQNLPDCMHMAALSNEDAPMLNFFHRRAVLMVHVLYLGAITLLYREPLLLAEKRRQSLPSPVPVAQQGVLEYQQRCSMAAQQIARILGLISFDGVMTFRCWLTVYWAYTAATILLFMAAQKMLDRMIDGIDDDLLYAQACLEKLSAASPREHVAAKFASLVQPLYDGLLFLRQSKLQDDEDVHRSAYSYACSGDEASNELKAQTLAQQETNEQVYYQQTVGIAEKLAGLLKDPFGRTINASEGGRPDIPTSDASTSVFWWR</sequence>
<evidence type="ECO:0000259" key="6">
    <source>
        <dbReference type="PROSITE" id="PS50118"/>
    </source>
</evidence>
<dbReference type="GO" id="GO:0010468">
    <property type="term" value="P:regulation of gene expression"/>
    <property type="evidence" value="ECO:0007669"/>
    <property type="project" value="TreeGrafter"/>
</dbReference>
<keyword evidence="8" id="KW-1185">Reference proteome</keyword>
<dbReference type="InterPro" id="IPR051965">
    <property type="entry name" value="ChromReg_NeuronalGeneExpr"/>
</dbReference>
<dbReference type="AlphaFoldDB" id="A0A6G1GQQ8"/>
<evidence type="ECO:0000313" key="8">
    <source>
        <dbReference type="Proteomes" id="UP000800041"/>
    </source>
</evidence>
<reference evidence="7" key="1">
    <citation type="journal article" date="2020" name="Stud. Mycol.">
        <title>101 Dothideomycetes genomes: a test case for predicting lifestyles and emergence of pathogens.</title>
        <authorList>
            <person name="Haridas S."/>
            <person name="Albert R."/>
            <person name="Binder M."/>
            <person name="Bloem J."/>
            <person name="Labutti K."/>
            <person name="Salamov A."/>
            <person name="Andreopoulos B."/>
            <person name="Baker S."/>
            <person name="Barry K."/>
            <person name="Bills G."/>
            <person name="Bluhm B."/>
            <person name="Cannon C."/>
            <person name="Castanera R."/>
            <person name="Culley D."/>
            <person name="Daum C."/>
            <person name="Ezra D."/>
            <person name="Gonzalez J."/>
            <person name="Henrissat B."/>
            <person name="Kuo A."/>
            <person name="Liang C."/>
            <person name="Lipzen A."/>
            <person name="Lutzoni F."/>
            <person name="Magnuson J."/>
            <person name="Mondo S."/>
            <person name="Nolan M."/>
            <person name="Ohm R."/>
            <person name="Pangilinan J."/>
            <person name="Park H.-J."/>
            <person name="Ramirez L."/>
            <person name="Alfaro M."/>
            <person name="Sun H."/>
            <person name="Tritt A."/>
            <person name="Yoshinaga Y."/>
            <person name="Zwiers L.-H."/>
            <person name="Turgeon B."/>
            <person name="Goodwin S."/>
            <person name="Spatafora J."/>
            <person name="Crous P."/>
            <person name="Grigoriev I."/>
        </authorList>
    </citation>
    <scope>NUCLEOTIDE SEQUENCE</scope>
    <source>
        <strain evidence="7">CBS 113979</strain>
    </source>
</reference>
<feature type="compositionally biased region" description="Polar residues" evidence="4">
    <location>
        <begin position="74"/>
        <end position="92"/>
    </location>
</feature>
<keyword evidence="2 3" id="KW-0539">Nucleus</keyword>
<dbReference type="Pfam" id="PF00505">
    <property type="entry name" value="HMG_box"/>
    <property type="match status" value="1"/>
</dbReference>
<dbReference type="SUPFAM" id="SSF47095">
    <property type="entry name" value="HMG-box"/>
    <property type="match status" value="1"/>
</dbReference>
<dbReference type="Pfam" id="PF00536">
    <property type="entry name" value="SAM_1"/>
    <property type="match status" value="1"/>
</dbReference>
<dbReference type="PANTHER" id="PTHR46040">
    <property type="entry name" value="HIGH MOBILITY GROUP PROTEIN 2"/>
    <property type="match status" value="1"/>
</dbReference>
<evidence type="ECO:0000256" key="2">
    <source>
        <dbReference type="ARBA" id="ARBA00023242"/>
    </source>
</evidence>
<dbReference type="Gene3D" id="1.10.150.50">
    <property type="entry name" value="Transcription Factor, Ets-1"/>
    <property type="match status" value="1"/>
</dbReference>
<evidence type="ECO:0000313" key="7">
    <source>
        <dbReference type="EMBL" id="KAF1983306.1"/>
    </source>
</evidence>
<evidence type="ECO:0000256" key="5">
    <source>
        <dbReference type="SAM" id="Phobius"/>
    </source>
</evidence>
<dbReference type="CDD" id="cd12148">
    <property type="entry name" value="fungal_TF_MHR"/>
    <property type="match status" value="1"/>
</dbReference>
<proteinExistence type="predicted"/>
<dbReference type="EMBL" id="ML977176">
    <property type="protein sequence ID" value="KAF1983306.1"/>
    <property type="molecule type" value="Genomic_DNA"/>
</dbReference>
<dbReference type="SMART" id="SM00398">
    <property type="entry name" value="HMG"/>
    <property type="match status" value="1"/>
</dbReference>
<dbReference type="PROSITE" id="PS50118">
    <property type="entry name" value="HMG_BOX_2"/>
    <property type="match status" value="1"/>
</dbReference>
<dbReference type="OrthoDB" id="1919336at2759"/>
<dbReference type="Gene3D" id="1.10.30.10">
    <property type="entry name" value="High mobility group box domain"/>
    <property type="match status" value="1"/>
</dbReference>
<evidence type="ECO:0000256" key="3">
    <source>
        <dbReference type="PROSITE-ProRule" id="PRU00267"/>
    </source>
</evidence>
<keyword evidence="5" id="KW-0812">Transmembrane</keyword>
<feature type="compositionally biased region" description="Polar residues" evidence="4">
    <location>
        <begin position="229"/>
        <end position="247"/>
    </location>
</feature>
<dbReference type="Proteomes" id="UP000800041">
    <property type="component" value="Unassembled WGS sequence"/>
</dbReference>
<feature type="domain" description="HMG box" evidence="6">
    <location>
        <begin position="122"/>
        <end position="188"/>
    </location>
</feature>
<feature type="DNA-binding region" description="HMG box" evidence="3">
    <location>
        <begin position="122"/>
        <end position="188"/>
    </location>
</feature>
<evidence type="ECO:0000256" key="1">
    <source>
        <dbReference type="ARBA" id="ARBA00023125"/>
    </source>
</evidence>
<feature type="transmembrane region" description="Helical" evidence="5">
    <location>
        <begin position="621"/>
        <end position="639"/>
    </location>
</feature>
<feature type="region of interest" description="Disordered" evidence="4">
    <location>
        <begin position="760"/>
        <end position="781"/>
    </location>
</feature>
<dbReference type="InterPro" id="IPR001660">
    <property type="entry name" value="SAM"/>
</dbReference>
<dbReference type="InterPro" id="IPR013761">
    <property type="entry name" value="SAM/pointed_sf"/>
</dbReference>
<accession>A0A6G1GQQ8</accession>
<organism evidence="7 8">
    <name type="scientific">Aulographum hederae CBS 113979</name>
    <dbReference type="NCBI Taxonomy" id="1176131"/>
    <lineage>
        <taxon>Eukaryota</taxon>
        <taxon>Fungi</taxon>
        <taxon>Dikarya</taxon>
        <taxon>Ascomycota</taxon>
        <taxon>Pezizomycotina</taxon>
        <taxon>Dothideomycetes</taxon>
        <taxon>Pleosporomycetidae</taxon>
        <taxon>Aulographales</taxon>
        <taxon>Aulographaceae</taxon>
    </lineage>
</organism>
<feature type="compositionally biased region" description="Polar residues" evidence="4">
    <location>
        <begin position="771"/>
        <end position="781"/>
    </location>
</feature>
<feature type="compositionally biased region" description="Basic residues" evidence="4">
    <location>
        <begin position="106"/>
        <end position="116"/>
    </location>
</feature>
<gene>
    <name evidence="7" type="ORF">K402DRAFT_176946</name>
</gene>
<keyword evidence="1 3" id="KW-0238">DNA-binding</keyword>
<feature type="compositionally biased region" description="Low complexity" evidence="4">
    <location>
        <begin position="248"/>
        <end position="257"/>
    </location>
</feature>
<feature type="region of interest" description="Disordered" evidence="4">
    <location>
        <begin position="205"/>
        <end position="262"/>
    </location>
</feature>
<dbReference type="SUPFAM" id="SSF47769">
    <property type="entry name" value="SAM/Pointed domain"/>
    <property type="match status" value="1"/>
</dbReference>
<dbReference type="PANTHER" id="PTHR46040:SF3">
    <property type="entry name" value="HIGH MOBILITY GROUP PROTEIN 2"/>
    <property type="match status" value="1"/>
</dbReference>
<keyword evidence="5" id="KW-0472">Membrane</keyword>
<dbReference type="InterPro" id="IPR036910">
    <property type="entry name" value="HMG_box_dom_sf"/>
</dbReference>
<feature type="region of interest" description="Disordered" evidence="4">
    <location>
        <begin position="62"/>
        <end position="126"/>
    </location>
</feature>
<dbReference type="GO" id="GO:0003677">
    <property type="term" value="F:DNA binding"/>
    <property type="evidence" value="ECO:0007669"/>
    <property type="project" value="UniProtKB-UniRule"/>
</dbReference>